<protein>
    <recommendedName>
        <fullName evidence="3">HTH marR-type domain-containing protein</fullName>
    </recommendedName>
</protein>
<dbReference type="GO" id="GO:0010181">
    <property type="term" value="F:FMN binding"/>
    <property type="evidence" value="ECO:0007669"/>
    <property type="project" value="InterPro"/>
</dbReference>
<dbReference type="InterPro" id="IPR036388">
    <property type="entry name" value="WH-like_DNA-bd_sf"/>
</dbReference>
<dbReference type="SUPFAM" id="SSF50475">
    <property type="entry name" value="FMN-binding split barrel"/>
    <property type="match status" value="1"/>
</dbReference>
<dbReference type="InterPro" id="IPR012349">
    <property type="entry name" value="Split_barrel_FMN-bd"/>
</dbReference>
<dbReference type="InterPro" id="IPR000835">
    <property type="entry name" value="HTH_MarR-typ"/>
</dbReference>
<dbReference type="SMART" id="SM00347">
    <property type="entry name" value="HTH_MARR"/>
    <property type="match status" value="1"/>
</dbReference>
<dbReference type="InterPro" id="IPR050268">
    <property type="entry name" value="NADH-dep_flavin_reductase"/>
</dbReference>
<keyword evidence="2" id="KW-0560">Oxidoreductase</keyword>
<dbReference type="PANTHER" id="PTHR30466:SF11">
    <property type="entry name" value="FLAVIN-DEPENDENT MONOOXYGENASE, REDUCTASE SUBUNIT HSAB"/>
    <property type="match status" value="1"/>
</dbReference>
<evidence type="ECO:0000259" key="3">
    <source>
        <dbReference type="PROSITE" id="PS50995"/>
    </source>
</evidence>
<dbReference type="EMBL" id="UINC01017935">
    <property type="protein sequence ID" value="SVA74882.1"/>
    <property type="molecule type" value="Genomic_DNA"/>
</dbReference>
<dbReference type="InterPro" id="IPR002563">
    <property type="entry name" value="Flavin_Rdtase-like_dom"/>
</dbReference>
<feature type="domain" description="HTH marR-type" evidence="3">
    <location>
        <begin position="176"/>
        <end position="305"/>
    </location>
</feature>
<proteinExistence type="inferred from homology"/>
<dbReference type="Pfam" id="PF01613">
    <property type="entry name" value="Flavin_Reduct"/>
    <property type="match status" value="1"/>
</dbReference>
<dbReference type="SMART" id="SM00903">
    <property type="entry name" value="Flavin_Reduct"/>
    <property type="match status" value="1"/>
</dbReference>
<dbReference type="SUPFAM" id="SSF46785">
    <property type="entry name" value="Winged helix' DNA-binding domain"/>
    <property type="match status" value="1"/>
</dbReference>
<evidence type="ECO:0000313" key="4">
    <source>
        <dbReference type="EMBL" id="SVA74882.1"/>
    </source>
</evidence>
<dbReference type="Gene3D" id="1.10.10.10">
    <property type="entry name" value="Winged helix-like DNA-binding domain superfamily/Winged helix DNA-binding domain"/>
    <property type="match status" value="1"/>
</dbReference>
<sequence length="313" mass="34632">MGHSTDNRGFRDALGQFATGVTIITTVDDTGAWIGLTANSFNSASIDPPLVLWSLSKGSTHLEVFMETKHFAVNILAADQTELSARFSSVVKDRFVDLNCQQGVGGIPLLPGCAARFQCKNSYCYQGGDHLIFVGEVLDFDRSDRPPLVYHQGGYAVTLPHEKSDTDQGNAGGYVDDFLLPLLARAFRYFSWPFYKELEEADISPQDWRILATLSDRALNEKELSRTIPMNMESLGPLLSRLELGGLVQRNASEDNSTLMRTTSEGTTKIIELLAAAKAREADVLSEFSQEEQLALKQLLRQFISSLEKSWSP</sequence>
<dbReference type="Gene3D" id="2.30.110.10">
    <property type="entry name" value="Electron Transport, Fmn-binding Protein, Chain A"/>
    <property type="match status" value="1"/>
</dbReference>
<gene>
    <name evidence="4" type="ORF">METZ01_LOCUS127736</name>
</gene>
<comment type="similarity">
    <text evidence="1">Belongs to the non-flavoprotein flavin reductase family.</text>
</comment>
<accession>A0A381YE53</accession>
<dbReference type="GO" id="GO:0003700">
    <property type="term" value="F:DNA-binding transcription factor activity"/>
    <property type="evidence" value="ECO:0007669"/>
    <property type="project" value="InterPro"/>
</dbReference>
<dbReference type="PROSITE" id="PS50995">
    <property type="entry name" value="HTH_MARR_2"/>
    <property type="match status" value="1"/>
</dbReference>
<dbReference type="InterPro" id="IPR036390">
    <property type="entry name" value="WH_DNA-bd_sf"/>
</dbReference>
<dbReference type="AlphaFoldDB" id="A0A381YE53"/>
<organism evidence="4">
    <name type="scientific">marine metagenome</name>
    <dbReference type="NCBI Taxonomy" id="408172"/>
    <lineage>
        <taxon>unclassified sequences</taxon>
        <taxon>metagenomes</taxon>
        <taxon>ecological metagenomes</taxon>
    </lineage>
</organism>
<reference evidence="4" key="1">
    <citation type="submission" date="2018-05" db="EMBL/GenBank/DDBJ databases">
        <authorList>
            <person name="Lanie J.A."/>
            <person name="Ng W.-L."/>
            <person name="Kazmierczak K.M."/>
            <person name="Andrzejewski T.M."/>
            <person name="Davidsen T.M."/>
            <person name="Wayne K.J."/>
            <person name="Tettelin H."/>
            <person name="Glass J.I."/>
            <person name="Rusch D."/>
            <person name="Podicherti R."/>
            <person name="Tsui H.-C.T."/>
            <person name="Winkler M.E."/>
        </authorList>
    </citation>
    <scope>NUCLEOTIDE SEQUENCE</scope>
</reference>
<dbReference type="PANTHER" id="PTHR30466">
    <property type="entry name" value="FLAVIN REDUCTASE"/>
    <property type="match status" value="1"/>
</dbReference>
<evidence type="ECO:0000256" key="1">
    <source>
        <dbReference type="ARBA" id="ARBA00008898"/>
    </source>
</evidence>
<dbReference type="GO" id="GO:0042602">
    <property type="term" value="F:riboflavin reductase (NADPH) activity"/>
    <property type="evidence" value="ECO:0007669"/>
    <property type="project" value="TreeGrafter"/>
</dbReference>
<name>A0A381YE53_9ZZZZ</name>
<evidence type="ECO:0000256" key="2">
    <source>
        <dbReference type="ARBA" id="ARBA00023002"/>
    </source>
</evidence>